<dbReference type="Proteomes" id="UP000324705">
    <property type="component" value="Chromosome 3A"/>
</dbReference>
<feature type="domain" description="Transposase (putative) gypsy type" evidence="1">
    <location>
        <begin position="74"/>
        <end position="137"/>
    </location>
</feature>
<dbReference type="PANTHER" id="PTHR33026:SF7">
    <property type="entry name" value="OS03G0100275 PROTEIN"/>
    <property type="match status" value="1"/>
</dbReference>
<dbReference type="Pfam" id="PF04195">
    <property type="entry name" value="Transposase_28"/>
    <property type="match status" value="1"/>
</dbReference>
<name>A0A9R0VLR5_TRITD</name>
<evidence type="ECO:0000313" key="2">
    <source>
        <dbReference type="EMBL" id="VAH63199.1"/>
    </source>
</evidence>
<reference evidence="2 3" key="1">
    <citation type="submission" date="2017-09" db="EMBL/GenBank/DDBJ databases">
        <authorList>
            <consortium name="International Durum Wheat Genome Sequencing Consortium (IDWGSC)"/>
            <person name="Milanesi L."/>
        </authorList>
    </citation>
    <scope>NUCLEOTIDE SEQUENCE [LARGE SCALE GENOMIC DNA]</scope>
    <source>
        <strain evidence="3">cv. Svevo</strain>
    </source>
</reference>
<protein>
    <recommendedName>
        <fullName evidence="1">Transposase (putative) gypsy type domain-containing protein</fullName>
    </recommendedName>
</protein>
<evidence type="ECO:0000259" key="1">
    <source>
        <dbReference type="Pfam" id="PF04195"/>
    </source>
</evidence>
<evidence type="ECO:0000313" key="3">
    <source>
        <dbReference type="Proteomes" id="UP000324705"/>
    </source>
</evidence>
<proteinExistence type="predicted"/>
<organism evidence="2 3">
    <name type="scientific">Triticum turgidum subsp. durum</name>
    <name type="common">Durum wheat</name>
    <name type="synonym">Triticum durum</name>
    <dbReference type="NCBI Taxonomy" id="4567"/>
    <lineage>
        <taxon>Eukaryota</taxon>
        <taxon>Viridiplantae</taxon>
        <taxon>Streptophyta</taxon>
        <taxon>Embryophyta</taxon>
        <taxon>Tracheophyta</taxon>
        <taxon>Spermatophyta</taxon>
        <taxon>Magnoliopsida</taxon>
        <taxon>Liliopsida</taxon>
        <taxon>Poales</taxon>
        <taxon>Poaceae</taxon>
        <taxon>BOP clade</taxon>
        <taxon>Pooideae</taxon>
        <taxon>Triticodae</taxon>
        <taxon>Triticeae</taxon>
        <taxon>Triticinae</taxon>
        <taxon>Triticum</taxon>
    </lineage>
</organism>
<keyword evidence="3" id="KW-1185">Reference proteome</keyword>
<dbReference type="EMBL" id="LT934115">
    <property type="protein sequence ID" value="VAH63199.1"/>
    <property type="molecule type" value="Genomic_DNA"/>
</dbReference>
<sequence>MAPKADKGKCVKSAEAQRLAALRKERAIFSPQLGMQELREYFYLFWATDTRAHPRTRVLPAAASELAPNGYPFFALFFYCGLCPPFSEFFCDIMNTYGFRLLDFTPNAVLTMAVFAYLCENFVGVHPSVALFRHYFIPRVERGEPLVGGIAWISRVDKKEAYLEGELRSKWDEWRAEWCWIVEENPQPFTAMRQTPIVRGNDWSNVAPEDERLKIAITRILRLRFAGLTVGAVDADFLRRRIAPLQERGRPPGNSRTRRTS</sequence>
<accession>A0A9R0VLR5</accession>
<dbReference type="AlphaFoldDB" id="A0A9R0VLR5"/>
<dbReference type="Gramene" id="TRITD3Av1G176540.1">
    <property type="protein sequence ID" value="TRITD3Av1G176540.1"/>
    <property type="gene ID" value="TRITD3Av1G176540"/>
</dbReference>
<dbReference type="PANTHER" id="PTHR33026">
    <property type="entry name" value="OS06G0360600 PROTEIN"/>
    <property type="match status" value="1"/>
</dbReference>
<dbReference type="InterPro" id="IPR007321">
    <property type="entry name" value="Transposase_28"/>
</dbReference>
<gene>
    <name evidence="2" type="ORF">TRITD_3Av1G176540</name>
</gene>